<sequence>MPKAGPKTCGLVFPVVSPVVLNHKTATVLSRLACDLLAVSHPAEAATSSADPAPQLRDAGTAFGSTIPNNPRAQIATGLSISIVKVFYSAA</sequence>
<organism evidence="1 2">
    <name type="scientific">Pleuronectes platessa</name>
    <name type="common">European plaice</name>
    <dbReference type="NCBI Taxonomy" id="8262"/>
    <lineage>
        <taxon>Eukaryota</taxon>
        <taxon>Metazoa</taxon>
        <taxon>Chordata</taxon>
        <taxon>Craniata</taxon>
        <taxon>Vertebrata</taxon>
        <taxon>Euteleostomi</taxon>
        <taxon>Actinopterygii</taxon>
        <taxon>Neopterygii</taxon>
        <taxon>Teleostei</taxon>
        <taxon>Neoteleostei</taxon>
        <taxon>Acanthomorphata</taxon>
        <taxon>Carangaria</taxon>
        <taxon>Pleuronectiformes</taxon>
        <taxon>Pleuronectoidei</taxon>
        <taxon>Pleuronectidae</taxon>
        <taxon>Pleuronectes</taxon>
    </lineage>
</organism>
<dbReference type="EMBL" id="CADEAL010004042">
    <property type="protein sequence ID" value="CAB1450136.1"/>
    <property type="molecule type" value="Genomic_DNA"/>
</dbReference>
<proteinExistence type="predicted"/>
<dbReference type="AlphaFoldDB" id="A0A9N7Z4S9"/>
<evidence type="ECO:0000313" key="2">
    <source>
        <dbReference type="Proteomes" id="UP001153269"/>
    </source>
</evidence>
<name>A0A9N7Z4S9_PLEPL</name>
<keyword evidence="2" id="KW-1185">Reference proteome</keyword>
<evidence type="ECO:0000313" key="1">
    <source>
        <dbReference type="EMBL" id="CAB1450136.1"/>
    </source>
</evidence>
<accession>A0A9N7Z4S9</accession>
<reference evidence="1" key="1">
    <citation type="submission" date="2020-03" db="EMBL/GenBank/DDBJ databases">
        <authorList>
            <person name="Weist P."/>
        </authorList>
    </citation>
    <scope>NUCLEOTIDE SEQUENCE</scope>
</reference>
<protein>
    <submittedName>
        <fullName evidence="1">Uncharacterized protein</fullName>
    </submittedName>
</protein>
<gene>
    <name evidence="1" type="ORF">PLEPLA_LOCUS37825</name>
</gene>
<comment type="caution">
    <text evidence="1">The sequence shown here is derived from an EMBL/GenBank/DDBJ whole genome shotgun (WGS) entry which is preliminary data.</text>
</comment>
<dbReference type="Proteomes" id="UP001153269">
    <property type="component" value="Unassembled WGS sequence"/>
</dbReference>